<dbReference type="NCBIfam" id="TIGR00029">
    <property type="entry name" value="S20"/>
    <property type="match status" value="1"/>
</dbReference>
<accession>A0A846RRT4</accession>
<comment type="similarity">
    <text evidence="2 8">Belongs to the bacterial ribosomal protein bS20 family.</text>
</comment>
<evidence type="ECO:0000256" key="2">
    <source>
        <dbReference type="ARBA" id="ARBA00007634"/>
    </source>
</evidence>
<dbReference type="Proteomes" id="UP000547458">
    <property type="component" value="Unassembled WGS sequence"/>
</dbReference>
<dbReference type="PANTHER" id="PTHR33398">
    <property type="entry name" value="30S RIBOSOMAL PROTEIN S20"/>
    <property type="match status" value="1"/>
</dbReference>
<dbReference type="PANTHER" id="PTHR33398:SF1">
    <property type="entry name" value="SMALL RIBOSOMAL SUBUNIT PROTEIN BS20C"/>
    <property type="match status" value="1"/>
</dbReference>
<dbReference type="RefSeq" id="WP_167993011.1">
    <property type="nucleotide sequence ID" value="NZ_JAATJL010000001.1"/>
</dbReference>
<dbReference type="HAMAP" id="MF_00500">
    <property type="entry name" value="Ribosomal_bS20"/>
    <property type="match status" value="1"/>
</dbReference>
<evidence type="ECO:0000256" key="4">
    <source>
        <dbReference type="ARBA" id="ARBA00022884"/>
    </source>
</evidence>
<keyword evidence="3 8" id="KW-0699">rRNA-binding</keyword>
<dbReference type="EMBL" id="JAATJL010000001">
    <property type="protein sequence ID" value="NJC22425.1"/>
    <property type="molecule type" value="Genomic_DNA"/>
</dbReference>
<dbReference type="GO" id="GO:0015935">
    <property type="term" value="C:small ribosomal subunit"/>
    <property type="evidence" value="ECO:0007669"/>
    <property type="project" value="TreeGrafter"/>
</dbReference>
<feature type="compositionally biased region" description="Basic residues" evidence="9">
    <location>
        <begin position="1"/>
        <end position="11"/>
    </location>
</feature>
<evidence type="ECO:0000256" key="6">
    <source>
        <dbReference type="ARBA" id="ARBA00023274"/>
    </source>
</evidence>
<dbReference type="GO" id="GO:0070181">
    <property type="term" value="F:small ribosomal subunit rRNA binding"/>
    <property type="evidence" value="ECO:0007669"/>
    <property type="project" value="TreeGrafter"/>
</dbReference>
<dbReference type="Gene3D" id="1.20.58.110">
    <property type="entry name" value="Ribosomal protein S20"/>
    <property type="match status" value="1"/>
</dbReference>
<evidence type="ECO:0000256" key="9">
    <source>
        <dbReference type="SAM" id="MobiDB-lite"/>
    </source>
</evidence>
<proteinExistence type="inferred from homology"/>
<protein>
    <recommendedName>
        <fullName evidence="7 8">Small ribosomal subunit protein bS20</fullName>
    </recommendedName>
</protein>
<dbReference type="InterPro" id="IPR036510">
    <property type="entry name" value="Ribosomal_bS20_sf"/>
</dbReference>
<organism evidence="10 11">
    <name type="scientific">Arthrobacter pigmenti</name>
    <dbReference type="NCBI Taxonomy" id="271432"/>
    <lineage>
        <taxon>Bacteria</taxon>
        <taxon>Bacillati</taxon>
        <taxon>Actinomycetota</taxon>
        <taxon>Actinomycetes</taxon>
        <taxon>Micrococcales</taxon>
        <taxon>Micrococcaceae</taxon>
        <taxon>Arthrobacter</taxon>
    </lineage>
</organism>
<keyword evidence="5 8" id="KW-0689">Ribosomal protein</keyword>
<dbReference type="GO" id="GO:0006412">
    <property type="term" value="P:translation"/>
    <property type="evidence" value="ECO:0007669"/>
    <property type="project" value="UniProtKB-UniRule"/>
</dbReference>
<dbReference type="GO" id="GO:0003735">
    <property type="term" value="F:structural constituent of ribosome"/>
    <property type="evidence" value="ECO:0007669"/>
    <property type="project" value="InterPro"/>
</dbReference>
<keyword evidence="6 8" id="KW-0687">Ribonucleoprotein</keyword>
<feature type="region of interest" description="Disordered" evidence="9">
    <location>
        <begin position="1"/>
        <end position="24"/>
    </location>
</feature>
<dbReference type="FunFam" id="1.20.58.110:FF:000001">
    <property type="entry name" value="30S ribosomal protein S20"/>
    <property type="match status" value="1"/>
</dbReference>
<keyword evidence="4 8" id="KW-0694">RNA-binding</keyword>
<evidence type="ECO:0000313" key="11">
    <source>
        <dbReference type="Proteomes" id="UP000547458"/>
    </source>
</evidence>
<keyword evidence="11" id="KW-1185">Reference proteome</keyword>
<evidence type="ECO:0000256" key="8">
    <source>
        <dbReference type="HAMAP-Rule" id="MF_00500"/>
    </source>
</evidence>
<name>A0A846RRT4_9MICC</name>
<dbReference type="GO" id="GO:0005829">
    <property type="term" value="C:cytosol"/>
    <property type="evidence" value="ECO:0007669"/>
    <property type="project" value="TreeGrafter"/>
</dbReference>
<evidence type="ECO:0000256" key="3">
    <source>
        <dbReference type="ARBA" id="ARBA00022730"/>
    </source>
</evidence>
<evidence type="ECO:0000256" key="5">
    <source>
        <dbReference type="ARBA" id="ARBA00022980"/>
    </source>
</evidence>
<evidence type="ECO:0000313" key="10">
    <source>
        <dbReference type="EMBL" id="NJC22425.1"/>
    </source>
</evidence>
<reference evidence="10 11" key="1">
    <citation type="submission" date="2020-03" db="EMBL/GenBank/DDBJ databases">
        <title>Sequencing the genomes of 1000 actinobacteria strains.</title>
        <authorList>
            <person name="Klenk H.-P."/>
        </authorList>
    </citation>
    <scope>NUCLEOTIDE SEQUENCE [LARGE SCALE GENOMIC DNA]</scope>
    <source>
        <strain evidence="10 11">DSM 16403</strain>
    </source>
</reference>
<dbReference type="Pfam" id="PF01649">
    <property type="entry name" value="Ribosomal_S20p"/>
    <property type="match status" value="1"/>
</dbReference>
<comment type="caution">
    <text evidence="10">The sequence shown here is derived from an EMBL/GenBank/DDBJ whole genome shotgun (WGS) entry which is preliminary data.</text>
</comment>
<dbReference type="InterPro" id="IPR002583">
    <property type="entry name" value="Ribosomal_bS20"/>
</dbReference>
<comment type="function">
    <text evidence="1 8">Binds directly to 16S ribosomal RNA.</text>
</comment>
<gene>
    <name evidence="8" type="primary">rpsT</name>
    <name evidence="10" type="ORF">BJ994_001501</name>
</gene>
<evidence type="ECO:0000256" key="1">
    <source>
        <dbReference type="ARBA" id="ARBA00003134"/>
    </source>
</evidence>
<sequence>MANIKSQKKRILTNEKARQRNNSVKSELKTAIRAVNTAVESTDKDAAAAALAVASRKLDKAVSKGVLHKNNAANRKSGIAKRVNALS</sequence>
<dbReference type="AlphaFoldDB" id="A0A846RRT4"/>
<dbReference type="SUPFAM" id="SSF46992">
    <property type="entry name" value="Ribosomal protein S20"/>
    <property type="match status" value="1"/>
</dbReference>
<evidence type="ECO:0000256" key="7">
    <source>
        <dbReference type="ARBA" id="ARBA00035136"/>
    </source>
</evidence>